<gene>
    <name evidence="10" type="ORF">GM921_03850</name>
</gene>
<feature type="domain" description="DUF4982" evidence="9">
    <location>
        <begin position="640"/>
        <end position="690"/>
    </location>
</feature>
<dbReference type="Pfam" id="PF02837">
    <property type="entry name" value="Glyco_hydro_2_N"/>
    <property type="match status" value="1"/>
</dbReference>
<keyword evidence="2" id="KW-0378">Hydrolase</keyword>
<feature type="domain" description="Malectin" evidence="8">
    <location>
        <begin position="763"/>
        <end position="888"/>
    </location>
</feature>
<dbReference type="GO" id="GO:0005975">
    <property type="term" value="P:carbohydrate metabolic process"/>
    <property type="evidence" value="ECO:0007669"/>
    <property type="project" value="InterPro"/>
</dbReference>
<dbReference type="InterPro" id="IPR006102">
    <property type="entry name" value="Ig-like_GH2"/>
</dbReference>
<feature type="domain" description="Glycoside hydrolase family 2 immunoglobulin-like beta-sandwich" evidence="5">
    <location>
        <begin position="196"/>
        <end position="299"/>
    </location>
</feature>
<evidence type="ECO:0000256" key="3">
    <source>
        <dbReference type="ARBA" id="ARBA00023295"/>
    </source>
</evidence>
<dbReference type="InterPro" id="IPR051913">
    <property type="entry name" value="GH2_Domain-Containing"/>
</dbReference>
<dbReference type="InterPro" id="IPR013783">
    <property type="entry name" value="Ig-like_fold"/>
</dbReference>
<dbReference type="InterPro" id="IPR021720">
    <property type="entry name" value="Malectin_dom"/>
</dbReference>
<name>A0A923DVC4_9SPHI</name>
<evidence type="ECO:0000259" key="9">
    <source>
        <dbReference type="Pfam" id="PF16355"/>
    </source>
</evidence>
<dbReference type="Pfam" id="PF02836">
    <property type="entry name" value="Glyco_hydro_2_C"/>
    <property type="match status" value="1"/>
</dbReference>
<dbReference type="RefSeq" id="WP_182921290.1">
    <property type="nucleotide sequence ID" value="NZ_WNXD01000001.1"/>
</dbReference>
<dbReference type="PRINTS" id="PR00132">
    <property type="entry name" value="GLHYDRLASE2"/>
</dbReference>
<dbReference type="Pfam" id="PF00703">
    <property type="entry name" value="Glyco_hydro_2"/>
    <property type="match status" value="1"/>
</dbReference>
<feature type="signal peptide" evidence="4">
    <location>
        <begin position="1"/>
        <end position="18"/>
    </location>
</feature>
<evidence type="ECO:0000259" key="6">
    <source>
        <dbReference type="Pfam" id="PF02836"/>
    </source>
</evidence>
<dbReference type="EMBL" id="WNXD01000001">
    <property type="protein sequence ID" value="MBB2144604.1"/>
    <property type="molecule type" value="Genomic_DNA"/>
</dbReference>
<dbReference type="Pfam" id="PF11721">
    <property type="entry name" value="Malectin"/>
    <property type="match status" value="1"/>
</dbReference>
<keyword evidence="4" id="KW-0732">Signal</keyword>
<comment type="similarity">
    <text evidence="1">Belongs to the glycosyl hydrolase 2 family.</text>
</comment>
<feature type="chain" id="PRO_5037495401" evidence="4">
    <location>
        <begin position="19"/>
        <end position="898"/>
    </location>
</feature>
<organism evidence="10 11">
    <name type="scientific">Pedobacter planticolens</name>
    <dbReference type="NCBI Taxonomy" id="2679964"/>
    <lineage>
        <taxon>Bacteria</taxon>
        <taxon>Pseudomonadati</taxon>
        <taxon>Bacteroidota</taxon>
        <taxon>Sphingobacteriia</taxon>
        <taxon>Sphingobacteriales</taxon>
        <taxon>Sphingobacteriaceae</taxon>
        <taxon>Pedobacter</taxon>
    </lineage>
</organism>
<dbReference type="Gene3D" id="2.60.120.430">
    <property type="entry name" value="Galactose-binding lectin"/>
    <property type="match status" value="1"/>
</dbReference>
<dbReference type="SUPFAM" id="SSF51445">
    <property type="entry name" value="(Trans)glycosidases"/>
    <property type="match status" value="1"/>
</dbReference>
<sequence length="898" mass="101195">MKTYLSSILLFVFLNSFAQQKSSILPVRTSINLNQNWSFAKDPTRQFTALDFHNLKWSKVTIPHTWNAFDVMDDEPGYYRGIGWYKKKLALKPEWKNKKISLYFEGANQETTVYLNGKKIGSHIGGYTAFTIPLTDLKFNGTDEIAVKVDNSFNENIAPLTADFTFFGGMYRNVSLVVLNSIHFEDNQYASKGVYVHTNNVSKTTAEVIVNGNLINSSANAELTIRTTLTDATGKKINEAKTGIRSTLNKLIPFTLAAIKVNNPILWSPENPYLYQATTQLVDKTGKVLDEIKLPVGLRFFSFEAEKGFFLNGMPYKLIGTSRHQDFAGMGNAVPSALQVKDIELLKDMGGNFLRVAHYPQDQAVLDACDRMGILASVEIPIVNEITETEAFYRNCKNMQLEMIKQNYNHPSIIIWAYMNEVLLRMKFTKDPLRKEKYVTNIATLAQELEDLTRTTDPTRYTMMSNHGDVTGYTKAGLVKIPMLVGWNLYQGWYGGKSEDFGPNLDKIHQQMPDKPILVTEFGADVDPRIHAFSPVKFDKSLEYGMLYHQIYIAAILKRPFVAGAAVWNLSDFNSETRDETMPHINNKGLLTLDRQPKNTYYLYKANFQTKPFIKISDGSWKLRGGIATSNENTVTQLLQVISNTDTVELYVNGKSLGKKGVHERVSNWDVAFKNGKNEIKAVSFVSGVKMEDLSTLNFNLQPLALNNPEVPFKEINITLGSQRQFIDEHKQEIWLPSQAYKTGSWGNIGGEVFKIKNSSRQTYGTDKNIRGTANDPIYQTQLVGLDSYQLDVPKGKYEVTLHFAELMGNGIQSVLPYNLDSLIAVSKEVPPQRVFDVYLNDKLVIKNINLAATYGIANSVQKKFECSVADDKGIQILFKSIKGKAVLNALQVKKINQ</sequence>
<dbReference type="PANTHER" id="PTHR42732:SF1">
    <property type="entry name" value="BETA-MANNOSIDASE"/>
    <property type="match status" value="1"/>
</dbReference>
<dbReference type="PANTHER" id="PTHR42732">
    <property type="entry name" value="BETA-GALACTOSIDASE"/>
    <property type="match status" value="1"/>
</dbReference>
<dbReference type="InterPro" id="IPR017853">
    <property type="entry name" value="GH"/>
</dbReference>
<proteinExistence type="inferred from homology"/>
<dbReference type="Gene3D" id="2.60.40.10">
    <property type="entry name" value="Immunoglobulins"/>
    <property type="match status" value="2"/>
</dbReference>
<feature type="domain" description="Glycosyl hydrolases family 2 sugar binding" evidence="7">
    <location>
        <begin position="71"/>
        <end position="177"/>
    </location>
</feature>
<dbReference type="AlphaFoldDB" id="A0A923DVC4"/>
<keyword evidence="11" id="KW-1185">Reference proteome</keyword>
<dbReference type="InterPro" id="IPR036156">
    <property type="entry name" value="Beta-gal/glucu_dom_sf"/>
</dbReference>
<accession>A0A923DVC4</accession>
<evidence type="ECO:0000313" key="11">
    <source>
        <dbReference type="Proteomes" id="UP000601055"/>
    </source>
</evidence>
<dbReference type="InterPro" id="IPR006104">
    <property type="entry name" value="Glyco_hydro_2_N"/>
</dbReference>
<evidence type="ECO:0000259" key="7">
    <source>
        <dbReference type="Pfam" id="PF02837"/>
    </source>
</evidence>
<dbReference type="Proteomes" id="UP000601055">
    <property type="component" value="Unassembled WGS sequence"/>
</dbReference>
<feature type="domain" description="Glycoside hydrolase family 2 catalytic" evidence="6">
    <location>
        <begin position="307"/>
        <end position="609"/>
    </location>
</feature>
<dbReference type="Gene3D" id="3.20.20.80">
    <property type="entry name" value="Glycosidases"/>
    <property type="match status" value="1"/>
</dbReference>
<comment type="caution">
    <text evidence="10">The sequence shown here is derived from an EMBL/GenBank/DDBJ whole genome shotgun (WGS) entry which is preliminary data.</text>
</comment>
<evidence type="ECO:0000256" key="2">
    <source>
        <dbReference type="ARBA" id="ARBA00022801"/>
    </source>
</evidence>
<keyword evidence="3" id="KW-0326">Glycosidase</keyword>
<dbReference type="InterPro" id="IPR032311">
    <property type="entry name" value="DUF4982"/>
</dbReference>
<evidence type="ECO:0000259" key="8">
    <source>
        <dbReference type="Pfam" id="PF11721"/>
    </source>
</evidence>
<dbReference type="Gene3D" id="2.60.120.260">
    <property type="entry name" value="Galactose-binding domain-like"/>
    <property type="match status" value="1"/>
</dbReference>
<evidence type="ECO:0000259" key="5">
    <source>
        <dbReference type="Pfam" id="PF00703"/>
    </source>
</evidence>
<dbReference type="InterPro" id="IPR006103">
    <property type="entry name" value="Glyco_hydro_2_cat"/>
</dbReference>
<dbReference type="InterPro" id="IPR006101">
    <property type="entry name" value="Glyco_hydro_2"/>
</dbReference>
<evidence type="ECO:0000256" key="4">
    <source>
        <dbReference type="SAM" id="SignalP"/>
    </source>
</evidence>
<evidence type="ECO:0000256" key="1">
    <source>
        <dbReference type="ARBA" id="ARBA00007401"/>
    </source>
</evidence>
<dbReference type="SUPFAM" id="SSF49303">
    <property type="entry name" value="beta-Galactosidase/glucuronidase domain"/>
    <property type="match status" value="1"/>
</dbReference>
<dbReference type="GO" id="GO:0004553">
    <property type="term" value="F:hydrolase activity, hydrolyzing O-glycosyl compounds"/>
    <property type="evidence" value="ECO:0007669"/>
    <property type="project" value="InterPro"/>
</dbReference>
<dbReference type="SUPFAM" id="SSF49785">
    <property type="entry name" value="Galactose-binding domain-like"/>
    <property type="match status" value="1"/>
</dbReference>
<protein>
    <submittedName>
        <fullName evidence="10">DUF4982 domain-containing protein</fullName>
    </submittedName>
</protein>
<dbReference type="Pfam" id="PF16355">
    <property type="entry name" value="DUF4982"/>
    <property type="match status" value="1"/>
</dbReference>
<evidence type="ECO:0000313" key="10">
    <source>
        <dbReference type="EMBL" id="MBB2144604.1"/>
    </source>
</evidence>
<dbReference type="InterPro" id="IPR008979">
    <property type="entry name" value="Galactose-bd-like_sf"/>
</dbReference>
<reference evidence="10" key="1">
    <citation type="submission" date="2019-11" db="EMBL/GenBank/DDBJ databases">
        <title>Description of Pedobacter sp. LMG 31464T.</title>
        <authorList>
            <person name="Carlier A."/>
            <person name="Qi S."/>
            <person name="Vandamme P."/>
        </authorList>
    </citation>
    <scope>NUCLEOTIDE SEQUENCE</scope>
    <source>
        <strain evidence="10">LMG 31464</strain>
    </source>
</reference>